<dbReference type="STRING" id="340177.Cag_1280"/>
<name>Q3AR34_CHLCH</name>
<keyword evidence="1" id="KW-0812">Transmembrane</keyword>
<protein>
    <recommendedName>
        <fullName evidence="3">Yip1 domain-containing protein</fullName>
    </recommendedName>
</protein>
<accession>Q3AR34</accession>
<proteinExistence type="predicted"/>
<reference evidence="2" key="1">
    <citation type="submission" date="2005-08" db="EMBL/GenBank/DDBJ databases">
        <title>Complete sequence of Chlorobium chlorochromatii CaD3.</title>
        <authorList>
            <person name="Copeland A."/>
            <person name="Lucas S."/>
            <person name="Lapidus A."/>
            <person name="Barry K."/>
            <person name="Detter J.C."/>
            <person name="Glavina T."/>
            <person name="Hammon N."/>
            <person name="Israni S."/>
            <person name="Pitluck S."/>
            <person name="Bryant D."/>
            <person name="Schmutz J."/>
            <person name="Larimer F."/>
            <person name="Land M."/>
            <person name="Kyrpides N."/>
            <person name="Ivanova N."/>
            <person name="Richardson P."/>
        </authorList>
    </citation>
    <scope>NUCLEOTIDE SEQUENCE [LARGE SCALE GENOMIC DNA]</scope>
    <source>
        <strain evidence="2">CaD3</strain>
    </source>
</reference>
<feature type="transmembrane region" description="Helical" evidence="1">
    <location>
        <begin position="61"/>
        <end position="87"/>
    </location>
</feature>
<gene>
    <name evidence="2" type="ordered locus">Cag_1280</name>
</gene>
<evidence type="ECO:0000313" key="2">
    <source>
        <dbReference type="EMBL" id="ABB28541.1"/>
    </source>
</evidence>
<dbReference type="EMBL" id="CP000108">
    <property type="protein sequence ID" value="ABB28541.1"/>
    <property type="molecule type" value="Genomic_DNA"/>
</dbReference>
<evidence type="ECO:0008006" key="3">
    <source>
        <dbReference type="Google" id="ProtNLM"/>
    </source>
</evidence>
<dbReference type="KEGG" id="cch:Cag_1280"/>
<dbReference type="HOGENOM" id="CLU_1472716_0_0_10"/>
<sequence length="184" mass="19947">MDIKAIAQALGMAIFRYPALWRKLHHEPASNDGSMLRNYAVPIIALVQLLKFPLIGEPRPAMFLGIVSMLVDSAVLYVLAGGVLALLPIPRTEEAKGQVMTVFCYALTPCWLAELAYGHGVWSILIALFALLHALASSREGLVRLLSLEVQSASGALTRSAFFMVLISSISFFILSAATLLVSF</sequence>
<keyword evidence="1" id="KW-0472">Membrane</keyword>
<dbReference type="OrthoDB" id="597782at2"/>
<feature type="transmembrane region" description="Helical" evidence="1">
    <location>
        <begin position="162"/>
        <end position="182"/>
    </location>
</feature>
<evidence type="ECO:0000256" key="1">
    <source>
        <dbReference type="SAM" id="Phobius"/>
    </source>
</evidence>
<dbReference type="AlphaFoldDB" id="Q3AR34"/>
<keyword evidence="1" id="KW-1133">Transmembrane helix</keyword>
<organism evidence="2">
    <name type="scientific">Chlorobium chlorochromatii (strain CaD3)</name>
    <dbReference type="NCBI Taxonomy" id="340177"/>
    <lineage>
        <taxon>Bacteria</taxon>
        <taxon>Pseudomonadati</taxon>
        <taxon>Chlorobiota</taxon>
        <taxon>Chlorobiia</taxon>
        <taxon>Chlorobiales</taxon>
        <taxon>Chlorobiaceae</taxon>
        <taxon>Chlorobium/Pelodictyon group</taxon>
        <taxon>Chlorobium</taxon>
    </lineage>
</organism>